<evidence type="ECO:0000256" key="1">
    <source>
        <dbReference type="ARBA" id="ARBA00004141"/>
    </source>
</evidence>
<dbReference type="AlphaFoldDB" id="A0A1I6S9W7"/>
<name>A0A1I6S9W7_9RHOB</name>
<evidence type="ECO:0000259" key="6">
    <source>
        <dbReference type="Pfam" id="PF04932"/>
    </source>
</evidence>
<feature type="transmembrane region" description="Helical" evidence="5">
    <location>
        <begin position="12"/>
        <end position="34"/>
    </location>
</feature>
<dbReference type="InterPro" id="IPR051533">
    <property type="entry name" value="WaaL-like"/>
</dbReference>
<dbReference type="GO" id="GO:0016020">
    <property type="term" value="C:membrane"/>
    <property type="evidence" value="ECO:0007669"/>
    <property type="project" value="UniProtKB-SubCell"/>
</dbReference>
<dbReference type="Pfam" id="PF04932">
    <property type="entry name" value="Wzy_C"/>
    <property type="match status" value="1"/>
</dbReference>
<feature type="transmembrane region" description="Helical" evidence="5">
    <location>
        <begin position="169"/>
        <end position="190"/>
    </location>
</feature>
<feature type="transmembrane region" description="Helical" evidence="5">
    <location>
        <begin position="265"/>
        <end position="281"/>
    </location>
</feature>
<evidence type="ECO:0000313" key="7">
    <source>
        <dbReference type="EMBL" id="SFS73765.1"/>
    </source>
</evidence>
<comment type="subcellular location">
    <subcellularLocation>
        <location evidence="1">Membrane</location>
        <topology evidence="1">Multi-pass membrane protein</topology>
    </subcellularLocation>
</comment>
<feature type="transmembrane region" description="Helical" evidence="5">
    <location>
        <begin position="286"/>
        <end position="304"/>
    </location>
</feature>
<dbReference type="PANTHER" id="PTHR37422">
    <property type="entry name" value="TEICHURONIC ACID BIOSYNTHESIS PROTEIN TUAE"/>
    <property type="match status" value="1"/>
</dbReference>
<feature type="transmembrane region" description="Helical" evidence="5">
    <location>
        <begin position="116"/>
        <end position="134"/>
    </location>
</feature>
<feature type="transmembrane region" description="Helical" evidence="5">
    <location>
        <begin position="389"/>
        <end position="415"/>
    </location>
</feature>
<dbReference type="STRING" id="311180.SAMN04488050_104221"/>
<feature type="domain" description="O-antigen ligase-related" evidence="6">
    <location>
        <begin position="253"/>
        <end position="398"/>
    </location>
</feature>
<proteinExistence type="predicted"/>
<gene>
    <name evidence="7" type="ORF">SAMN04488050_104221</name>
</gene>
<reference evidence="8" key="1">
    <citation type="submission" date="2016-10" db="EMBL/GenBank/DDBJ databases">
        <authorList>
            <person name="Varghese N."/>
            <person name="Submissions S."/>
        </authorList>
    </citation>
    <scope>NUCLEOTIDE SEQUENCE [LARGE SCALE GENOMIC DNA]</scope>
    <source>
        <strain evidence="8">DSM 26894</strain>
    </source>
</reference>
<keyword evidence="7" id="KW-0436">Ligase</keyword>
<feature type="transmembrane region" description="Helical" evidence="5">
    <location>
        <begin position="83"/>
        <end position="104"/>
    </location>
</feature>
<evidence type="ECO:0000256" key="2">
    <source>
        <dbReference type="ARBA" id="ARBA00022692"/>
    </source>
</evidence>
<protein>
    <submittedName>
        <fullName evidence="7">O-antigen ligase</fullName>
    </submittedName>
</protein>
<keyword evidence="3 5" id="KW-1133">Transmembrane helix</keyword>
<dbReference type="GO" id="GO:0016874">
    <property type="term" value="F:ligase activity"/>
    <property type="evidence" value="ECO:0007669"/>
    <property type="project" value="UniProtKB-KW"/>
</dbReference>
<evidence type="ECO:0000313" key="8">
    <source>
        <dbReference type="Proteomes" id="UP000199392"/>
    </source>
</evidence>
<keyword evidence="4 5" id="KW-0472">Membrane</keyword>
<feature type="transmembrane region" description="Helical" evidence="5">
    <location>
        <begin position="242"/>
        <end position="259"/>
    </location>
</feature>
<dbReference type="OrthoDB" id="871774at2"/>
<keyword evidence="2 5" id="KW-0812">Transmembrane</keyword>
<keyword evidence="8" id="KW-1185">Reference proteome</keyword>
<dbReference type="RefSeq" id="WP_092423696.1">
    <property type="nucleotide sequence ID" value="NZ_FNCL01000004.1"/>
</dbReference>
<accession>A0A1I6S9W7</accession>
<evidence type="ECO:0000256" key="5">
    <source>
        <dbReference type="SAM" id="Phobius"/>
    </source>
</evidence>
<organism evidence="7 8">
    <name type="scientific">Alloyangia pacifica</name>
    <dbReference type="NCBI Taxonomy" id="311180"/>
    <lineage>
        <taxon>Bacteria</taxon>
        <taxon>Pseudomonadati</taxon>
        <taxon>Pseudomonadota</taxon>
        <taxon>Alphaproteobacteria</taxon>
        <taxon>Rhodobacterales</taxon>
        <taxon>Roseobacteraceae</taxon>
        <taxon>Alloyangia</taxon>
    </lineage>
</organism>
<feature type="transmembrane region" description="Helical" evidence="5">
    <location>
        <begin position="46"/>
        <end position="71"/>
    </location>
</feature>
<sequence length="498" mass="53643">MSDATHTPNRRIDWRGALVILISGLCALGLAYVLAGRTTLMLALPVALLIFTVGIRFPMIALAGLIALIISNASDNLIEAYDIPSLAKITAPGLFVLLLARYAIYRDLPYVPRVTICCLAIIFAVKLVSATYALRWSVSVHDSIEFFKDAVVAILALAFMNNRRGFDTVALAATLPIFLICSLGLYQLAIAPSPTGFSGFARLTEGSGRLSGMLIDPNFFAAIVVFTIPLGLFYLLNARGPVAMVTWTIISGVLIAGLLATQSRGALIGLALGLIVLSTSFTRKQFLAAGMIGVLVVMLAGAVASDELIERFTSILSTATEGEAQDTSTEGRLASWTVAYNLFNEHPWFGVGQGNFKAYYQNGALDDGLIFRGEGRSTHSLYLELLTELGLVGLMMFLGIAAMGAVNFFRAAAVARSVGDELMARRLIAFCGGFVGYLAAMTFLQDGIPRFLWYVVSLAVESYMITRCIYADHPALKFRTRRVTAPYPVETDSVIPPG</sequence>
<dbReference type="Proteomes" id="UP000199392">
    <property type="component" value="Unassembled WGS sequence"/>
</dbReference>
<evidence type="ECO:0000256" key="3">
    <source>
        <dbReference type="ARBA" id="ARBA00022989"/>
    </source>
</evidence>
<feature type="transmembrane region" description="Helical" evidence="5">
    <location>
        <begin position="427"/>
        <end position="445"/>
    </location>
</feature>
<feature type="transmembrane region" description="Helical" evidence="5">
    <location>
        <begin position="451"/>
        <end position="470"/>
    </location>
</feature>
<dbReference type="PANTHER" id="PTHR37422:SF13">
    <property type="entry name" value="LIPOPOLYSACCHARIDE BIOSYNTHESIS PROTEIN PA4999-RELATED"/>
    <property type="match status" value="1"/>
</dbReference>
<evidence type="ECO:0000256" key="4">
    <source>
        <dbReference type="ARBA" id="ARBA00023136"/>
    </source>
</evidence>
<feature type="transmembrane region" description="Helical" evidence="5">
    <location>
        <begin position="210"/>
        <end position="235"/>
    </location>
</feature>
<dbReference type="InterPro" id="IPR007016">
    <property type="entry name" value="O-antigen_ligase-rel_domated"/>
</dbReference>
<dbReference type="EMBL" id="FOZW01000004">
    <property type="protein sequence ID" value="SFS73765.1"/>
    <property type="molecule type" value="Genomic_DNA"/>
</dbReference>